<proteinExistence type="predicted"/>
<feature type="domain" description="Band 7" evidence="1">
    <location>
        <begin position="34"/>
        <end position="195"/>
    </location>
</feature>
<dbReference type="CDD" id="cd03401">
    <property type="entry name" value="SPFH_prohibitin"/>
    <property type="match status" value="1"/>
</dbReference>
<dbReference type="SMART" id="SM00244">
    <property type="entry name" value="PHB"/>
    <property type="match status" value="1"/>
</dbReference>
<dbReference type="RefSeq" id="WP_043063801.1">
    <property type="nucleotide sequence ID" value="NZ_BJOA01000082.1"/>
</dbReference>
<dbReference type="GO" id="GO:0016020">
    <property type="term" value="C:membrane"/>
    <property type="evidence" value="ECO:0007669"/>
    <property type="project" value="InterPro"/>
</dbReference>
<reference evidence="2 4" key="1">
    <citation type="submission" date="2015-07" db="EMBL/GenBank/DDBJ databases">
        <title>Fjat-14205 dsm 2895.</title>
        <authorList>
            <person name="Liu B."/>
            <person name="Wang J."/>
            <person name="Zhu Y."/>
            <person name="Liu G."/>
            <person name="Chen Q."/>
            <person name="Chen Z."/>
            <person name="Lan J."/>
            <person name="Che J."/>
            <person name="Ge C."/>
            <person name="Shi H."/>
            <person name="Pan Z."/>
            <person name="Liu X."/>
        </authorList>
    </citation>
    <scope>NUCLEOTIDE SEQUENCE [LARGE SCALE GENOMIC DNA]</scope>
    <source>
        <strain evidence="2 4">DSM 2895</strain>
    </source>
</reference>
<accession>A0A0D1XF59</accession>
<organism evidence="2 4">
    <name type="scientific">Aneurinibacillus migulanus</name>
    <name type="common">Bacillus migulanus</name>
    <dbReference type="NCBI Taxonomy" id="47500"/>
    <lineage>
        <taxon>Bacteria</taxon>
        <taxon>Bacillati</taxon>
        <taxon>Bacillota</taxon>
        <taxon>Bacilli</taxon>
        <taxon>Bacillales</taxon>
        <taxon>Paenibacillaceae</taxon>
        <taxon>Aneurinibacillus group</taxon>
        <taxon>Aneurinibacillus</taxon>
    </lineage>
</organism>
<dbReference type="PANTHER" id="PTHR23222:SF0">
    <property type="entry name" value="PROHIBITIN 1"/>
    <property type="match status" value="1"/>
</dbReference>
<dbReference type="STRING" id="47500.AF333_00865"/>
<gene>
    <name evidence="2" type="ORF">AF333_00865</name>
    <name evidence="3" type="ORF">SAMN04487909_105109</name>
</gene>
<reference evidence="3 5" key="2">
    <citation type="submission" date="2016-10" db="EMBL/GenBank/DDBJ databases">
        <authorList>
            <person name="de Groot N.N."/>
        </authorList>
    </citation>
    <scope>NUCLEOTIDE SEQUENCE [LARGE SCALE GENOMIC DNA]</scope>
    <source>
        <strain evidence="3 5">DSM 2895</strain>
    </source>
</reference>
<dbReference type="InterPro" id="IPR000163">
    <property type="entry name" value="Prohibitin"/>
</dbReference>
<dbReference type="OrthoDB" id="9812991at2"/>
<dbReference type="InterPro" id="IPR036013">
    <property type="entry name" value="Band_7/SPFH_dom_sf"/>
</dbReference>
<evidence type="ECO:0000313" key="3">
    <source>
        <dbReference type="EMBL" id="SDI56218.1"/>
    </source>
</evidence>
<dbReference type="PATRIC" id="fig|47500.12.peg.1356"/>
<dbReference type="Pfam" id="PF01145">
    <property type="entry name" value="Band_7"/>
    <property type="match status" value="1"/>
</dbReference>
<dbReference type="EMBL" id="FNED01000005">
    <property type="protein sequence ID" value="SDI56218.1"/>
    <property type="molecule type" value="Genomic_DNA"/>
</dbReference>
<dbReference type="InterPro" id="IPR001107">
    <property type="entry name" value="Band_7"/>
</dbReference>
<dbReference type="EMBL" id="LGUG01000002">
    <property type="protein sequence ID" value="KON99318.1"/>
    <property type="molecule type" value="Genomic_DNA"/>
</dbReference>
<evidence type="ECO:0000313" key="4">
    <source>
        <dbReference type="Proteomes" id="UP000037269"/>
    </source>
</evidence>
<dbReference type="Proteomes" id="UP000182836">
    <property type="component" value="Unassembled WGS sequence"/>
</dbReference>
<sequence>MGEKVVKMSGPNMSMGKILKFVIPVIILVILAFESLTVVQAGHRGIIVQLGAVKPTVLGEGMHFKIPFIQDIVQVEVRVQKAESSASAASKDLQVVTTNMAVNFHMDPSSVNKLYQTVGMDYKGRIVDPAIGESLKAVVARYTAEQLISKRSEVSLQVKELLSKKLSTYNMMLDEINITEFKFSDEFNRAIEQKQIAEQQALKSKLDLERIKIEKEQTITKAQATAESLRLQRENVTPELVRMREVEVQQQAIEKWDGKLPSTTGGAIPFLNIQK</sequence>
<name>A0A0D1XF59_ANEMI</name>
<dbReference type="SUPFAM" id="SSF117892">
    <property type="entry name" value="Band 7/SPFH domain"/>
    <property type="match status" value="1"/>
</dbReference>
<evidence type="ECO:0000313" key="2">
    <source>
        <dbReference type="EMBL" id="KON99318.1"/>
    </source>
</evidence>
<dbReference type="Gene3D" id="3.30.479.30">
    <property type="entry name" value="Band 7 domain"/>
    <property type="match status" value="1"/>
</dbReference>
<dbReference type="Proteomes" id="UP000037269">
    <property type="component" value="Unassembled WGS sequence"/>
</dbReference>
<keyword evidence="4" id="KW-1185">Reference proteome</keyword>
<evidence type="ECO:0000259" key="1">
    <source>
        <dbReference type="SMART" id="SM00244"/>
    </source>
</evidence>
<dbReference type="AlphaFoldDB" id="A0A0D1XF59"/>
<dbReference type="GeneID" id="42303766"/>
<protein>
    <submittedName>
        <fullName evidence="2">HflC protein</fullName>
    </submittedName>
    <submittedName>
        <fullName evidence="3">SPFH domain, Band 7 family protein</fullName>
    </submittedName>
</protein>
<dbReference type="PANTHER" id="PTHR23222">
    <property type="entry name" value="PROHIBITIN"/>
    <property type="match status" value="1"/>
</dbReference>
<dbReference type="PRINTS" id="PR00679">
    <property type="entry name" value="PROHIBITIN"/>
</dbReference>
<evidence type="ECO:0000313" key="5">
    <source>
        <dbReference type="Proteomes" id="UP000182836"/>
    </source>
</evidence>